<keyword evidence="2" id="KW-0812">Transmembrane</keyword>
<evidence type="ECO:0000313" key="3">
    <source>
        <dbReference type="EMBL" id="CAK5281516.1"/>
    </source>
</evidence>
<dbReference type="EMBL" id="CAVNYO010000444">
    <property type="protein sequence ID" value="CAK5281516.1"/>
    <property type="molecule type" value="Genomic_DNA"/>
</dbReference>
<feature type="compositionally biased region" description="Low complexity" evidence="1">
    <location>
        <begin position="79"/>
        <end position="95"/>
    </location>
</feature>
<evidence type="ECO:0000313" key="4">
    <source>
        <dbReference type="Proteomes" id="UP001295794"/>
    </source>
</evidence>
<protein>
    <recommendedName>
        <fullName evidence="5">Transmembrane protein</fullName>
    </recommendedName>
</protein>
<sequence>MVRLYGGSLGFLTPTNLFGSIPRLALKNSCPSHCSFIAPALTPWFWRMVRMQRRVASQDVSSASRPAAIISTSLSVASTTSVSTPSPATTTSTSKPLPPPPATTIVITSTLAASPPPITSSSTHTQQQAATTSANAVYTTVTTQVLTTIPSPSPIETPTSTTASDSSFIFSSATTVPTASPSFVPVYGTTRDASSLHGSSTRSSASARASSSSTPLPNSAHKSKSNVGKYVGYAIGGVFLLLFISSFISAYRKHRKYIKRRPRGTVFADKLSSGQEKRSIAQAIMHSVSNSSFDAYALCTTPPASPTPAFVNGRQQVTRPDILPTHVRSMSGKDVRPLPATPTKYEDPIFFPRAPVEHSRYSPFGLSSSGSSTI</sequence>
<reference evidence="3" key="1">
    <citation type="submission" date="2023-11" db="EMBL/GenBank/DDBJ databases">
        <authorList>
            <person name="De Vega J J."/>
            <person name="De Vega J J."/>
        </authorList>
    </citation>
    <scope>NUCLEOTIDE SEQUENCE</scope>
</reference>
<proteinExistence type="predicted"/>
<feature type="region of interest" description="Disordered" evidence="1">
    <location>
        <begin position="79"/>
        <end position="103"/>
    </location>
</feature>
<organism evidence="3 4">
    <name type="scientific">Mycena citricolor</name>
    <dbReference type="NCBI Taxonomy" id="2018698"/>
    <lineage>
        <taxon>Eukaryota</taxon>
        <taxon>Fungi</taxon>
        <taxon>Dikarya</taxon>
        <taxon>Basidiomycota</taxon>
        <taxon>Agaricomycotina</taxon>
        <taxon>Agaricomycetes</taxon>
        <taxon>Agaricomycetidae</taxon>
        <taxon>Agaricales</taxon>
        <taxon>Marasmiineae</taxon>
        <taxon>Mycenaceae</taxon>
        <taxon>Mycena</taxon>
    </lineage>
</organism>
<keyword evidence="4" id="KW-1185">Reference proteome</keyword>
<comment type="caution">
    <text evidence="3">The sequence shown here is derived from an EMBL/GenBank/DDBJ whole genome shotgun (WGS) entry which is preliminary data.</text>
</comment>
<evidence type="ECO:0008006" key="5">
    <source>
        <dbReference type="Google" id="ProtNLM"/>
    </source>
</evidence>
<keyword evidence="2" id="KW-1133">Transmembrane helix</keyword>
<feature type="region of interest" description="Disordered" evidence="1">
    <location>
        <begin position="194"/>
        <end position="224"/>
    </location>
</feature>
<gene>
    <name evidence="3" type="ORF">MYCIT1_LOCUS32697</name>
</gene>
<dbReference type="Proteomes" id="UP001295794">
    <property type="component" value="Unassembled WGS sequence"/>
</dbReference>
<accession>A0AAD2K7F4</accession>
<evidence type="ECO:0000256" key="1">
    <source>
        <dbReference type="SAM" id="MobiDB-lite"/>
    </source>
</evidence>
<feature type="transmembrane region" description="Helical" evidence="2">
    <location>
        <begin position="230"/>
        <end position="251"/>
    </location>
</feature>
<keyword evidence="2" id="KW-0472">Membrane</keyword>
<feature type="compositionally biased region" description="Low complexity" evidence="1">
    <location>
        <begin position="194"/>
        <end position="213"/>
    </location>
</feature>
<name>A0AAD2K7F4_9AGAR</name>
<evidence type="ECO:0000256" key="2">
    <source>
        <dbReference type="SAM" id="Phobius"/>
    </source>
</evidence>
<dbReference type="AlphaFoldDB" id="A0AAD2K7F4"/>